<feature type="compositionally biased region" description="Basic residues" evidence="1">
    <location>
        <begin position="28"/>
        <end position="40"/>
    </location>
</feature>
<sequence length="150" mass="17629">MTVLRLQRSRTGRTTKIVHDLGTGGNRWGRKNRGRKKRRRDPVTATTATSRRTQHEQKTPPASQTNRNKQESKPLPKIKRTQHEQKNTTGEPIDREQIKVSSKPLPKKVNRLNTSRKCHWRVKQTYQKTWRKKQLAQPLEGRTIRNSDHN</sequence>
<feature type="region of interest" description="Disordered" evidence="1">
    <location>
        <begin position="1"/>
        <end position="111"/>
    </location>
</feature>
<protein>
    <submittedName>
        <fullName evidence="2">Uncharacterized protein</fullName>
    </submittedName>
</protein>
<dbReference type="Proteomes" id="UP001345963">
    <property type="component" value="Unassembled WGS sequence"/>
</dbReference>
<reference evidence="2 3" key="1">
    <citation type="submission" date="2021-07" db="EMBL/GenBank/DDBJ databases">
        <authorList>
            <person name="Palmer J.M."/>
        </authorList>
    </citation>
    <scope>NUCLEOTIDE SEQUENCE [LARGE SCALE GENOMIC DNA]</scope>
    <source>
        <strain evidence="2 3">AT_MEX2019</strain>
        <tissue evidence="2">Muscle</tissue>
    </source>
</reference>
<evidence type="ECO:0000313" key="2">
    <source>
        <dbReference type="EMBL" id="MED6259411.1"/>
    </source>
</evidence>
<evidence type="ECO:0000256" key="1">
    <source>
        <dbReference type="SAM" id="MobiDB-lite"/>
    </source>
</evidence>
<name>A0ABU7CB70_9TELE</name>
<accession>A0ABU7CB70</accession>
<feature type="region of interest" description="Disordered" evidence="1">
    <location>
        <begin position="129"/>
        <end position="150"/>
    </location>
</feature>
<gene>
    <name evidence="2" type="ORF">ATANTOWER_022397</name>
</gene>
<organism evidence="2 3">
    <name type="scientific">Ataeniobius toweri</name>
    <dbReference type="NCBI Taxonomy" id="208326"/>
    <lineage>
        <taxon>Eukaryota</taxon>
        <taxon>Metazoa</taxon>
        <taxon>Chordata</taxon>
        <taxon>Craniata</taxon>
        <taxon>Vertebrata</taxon>
        <taxon>Euteleostomi</taxon>
        <taxon>Actinopterygii</taxon>
        <taxon>Neopterygii</taxon>
        <taxon>Teleostei</taxon>
        <taxon>Neoteleostei</taxon>
        <taxon>Acanthomorphata</taxon>
        <taxon>Ovalentaria</taxon>
        <taxon>Atherinomorphae</taxon>
        <taxon>Cyprinodontiformes</taxon>
        <taxon>Goodeidae</taxon>
        <taxon>Ataeniobius</taxon>
    </lineage>
</organism>
<proteinExistence type="predicted"/>
<dbReference type="EMBL" id="JAHUTI010083562">
    <property type="protein sequence ID" value="MED6259411.1"/>
    <property type="molecule type" value="Genomic_DNA"/>
</dbReference>
<feature type="compositionally biased region" description="Basic and acidic residues" evidence="1">
    <location>
        <begin position="81"/>
        <end position="98"/>
    </location>
</feature>
<comment type="caution">
    <text evidence="2">The sequence shown here is derived from an EMBL/GenBank/DDBJ whole genome shotgun (WGS) entry which is preliminary data.</text>
</comment>
<keyword evidence="3" id="KW-1185">Reference proteome</keyword>
<evidence type="ECO:0000313" key="3">
    <source>
        <dbReference type="Proteomes" id="UP001345963"/>
    </source>
</evidence>